<comment type="caution">
    <text evidence="2">The sequence shown here is derived from an EMBL/GenBank/DDBJ whole genome shotgun (WGS) entry which is preliminary data.</text>
</comment>
<accession>A0A9P9FBJ6</accession>
<feature type="region of interest" description="Disordered" evidence="1">
    <location>
        <begin position="1"/>
        <end position="38"/>
    </location>
</feature>
<keyword evidence="3" id="KW-1185">Reference proteome</keyword>
<protein>
    <submittedName>
        <fullName evidence="2">Uncharacterized protein</fullName>
    </submittedName>
</protein>
<sequence>MDYEEKRGDNEWAGRSSQGTRRGERRRPRPKAIGEGEGVALNKRPLPVCEDGGVCTGGMSVGESRRVGRPRRARLTVARENGGRWATKNHYAPGVCTGTPRTSLGGRIPRRYLAASFPSNQVQVAPPASNDANRRCARGALMQPSLNCITIALLSHTSWSIWASFSGAGFALVQIPGITGQWVKRQGPCFNYPTFFHQCVL</sequence>
<reference evidence="2" key="1">
    <citation type="journal article" date="2021" name="Nat. Commun.">
        <title>Genetic determinants of endophytism in the Arabidopsis root mycobiome.</title>
        <authorList>
            <person name="Mesny F."/>
            <person name="Miyauchi S."/>
            <person name="Thiergart T."/>
            <person name="Pickel B."/>
            <person name="Atanasova L."/>
            <person name="Karlsson M."/>
            <person name="Huettel B."/>
            <person name="Barry K.W."/>
            <person name="Haridas S."/>
            <person name="Chen C."/>
            <person name="Bauer D."/>
            <person name="Andreopoulos W."/>
            <person name="Pangilinan J."/>
            <person name="LaButti K."/>
            <person name="Riley R."/>
            <person name="Lipzen A."/>
            <person name="Clum A."/>
            <person name="Drula E."/>
            <person name="Henrissat B."/>
            <person name="Kohler A."/>
            <person name="Grigoriev I.V."/>
            <person name="Martin F.M."/>
            <person name="Hacquard S."/>
        </authorList>
    </citation>
    <scope>NUCLEOTIDE SEQUENCE</scope>
    <source>
        <strain evidence="2">MPI-CAGE-AT-0021</strain>
    </source>
</reference>
<dbReference type="AlphaFoldDB" id="A0A9P9FBJ6"/>
<evidence type="ECO:0000256" key="1">
    <source>
        <dbReference type="SAM" id="MobiDB-lite"/>
    </source>
</evidence>
<dbReference type="EMBL" id="JAGMUU010000003">
    <property type="protein sequence ID" value="KAH7158245.1"/>
    <property type="molecule type" value="Genomic_DNA"/>
</dbReference>
<evidence type="ECO:0000313" key="3">
    <source>
        <dbReference type="Proteomes" id="UP000717696"/>
    </source>
</evidence>
<proteinExistence type="predicted"/>
<name>A0A9P9FBJ6_9HYPO</name>
<dbReference type="Proteomes" id="UP000717696">
    <property type="component" value="Unassembled WGS sequence"/>
</dbReference>
<evidence type="ECO:0000313" key="2">
    <source>
        <dbReference type="EMBL" id="KAH7158245.1"/>
    </source>
</evidence>
<organism evidence="2 3">
    <name type="scientific">Dactylonectria estremocensis</name>
    <dbReference type="NCBI Taxonomy" id="1079267"/>
    <lineage>
        <taxon>Eukaryota</taxon>
        <taxon>Fungi</taxon>
        <taxon>Dikarya</taxon>
        <taxon>Ascomycota</taxon>
        <taxon>Pezizomycotina</taxon>
        <taxon>Sordariomycetes</taxon>
        <taxon>Hypocreomycetidae</taxon>
        <taxon>Hypocreales</taxon>
        <taxon>Nectriaceae</taxon>
        <taxon>Dactylonectria</taxon>
    </lineage>
</organism>
<gene>
    <name evidence="2" type="ORF">B0J13DRAFT_192223</name>
</gene>
<feature type="compositionally biased region" description="Basic and acidic residues" evidence="1">
    <location>
        <begin position="1"/>
        <end position="12"/>
    </location>
</feature>